<name>A0A9N9YRL2_9HYPO</name>
<organism evidence="1 2">
    <name type="scientific">Clonostachys rhizophaga</name>
    <dbReference type="NCBI Taxonomy" id="160324"/>
    <lineage>
        <taxon>Eukaryota</taxon>
        <taxon>Fungi</taxon>
        <taxon>Dikarya</taxon>
        <taxon>Ascomycota</taxon>
        <taxon>Pezizomycotina</taxon>
        <taxon>Sordariomycetes</taxon>
        <taxon>Hypocreomycetidae</taxon>
        <taxon>Hypocreales</taxon>
        <taxon>Bionectriaceae</taxon>
        <taxon>Clonostachys</taxon>
    </lineage>
</organism>
<reference evidence="1" key="1">
    <citation type="submission" date="2021-10" db="EMBL/GenBank/DDBJ databases">
        <authorList>
            <person name="Piombo E."/>
        </authorList>
    </citation>
    <scope>NUCLEOTIDE SEQUENCE</scope>
</reference>
<dbReference type="OrthoDB" id="5096467at2759"/>
<sequence length="202" mass="23959">MSFVRGEQPAKSYNDLLDEDKEALDFERAREADGIRNVLTWIMDHISPLYLQTCAPALVKPDERDNLYLFVNNLREACGLTDAKRRRRAQELYFKALKEAENSNKRTDWEKWITNWEQAITIARLRKVPAACGSEWFKDLERHLDSRFEMLLRLEKSQNRSAINEGTYEPAVFSTEFREEILMRRSQSRRKRTRRKRRGSNG</sequence>
<evidence type="ECO:0000313" key="1">
    <source>
        <dbReference type="EMBL" id="CAH0028047.1"/>
    </source>
</evidence>
<evidence type="ECO:0000313" key="2">
    <source>
        <dbReference type="Proteomes" id="UP000696573"/>
    </source>
</evidence>
<keyword evidence="2" id="KW-1185">Reference proteome</keyword>
<dbReference type="AlphaFoldDB" id="A0A9N9YRL2"/>
<dbReference type="EMBL" id="CABFNQ020000730">
    <property type="protein sequence ID" value="CAH0028047.1"/>
    <property type="molecule type" value="Genomic_DNA"/>
</dbReference>
<comment type="caution">
    <text evidence="1">The sequence shown here is derived from an EMBL/GenBank/DDBJ whole genome shotgun (WGS) entry which is preliminary data.</text>
</comment>
<gene>
    <name evidence="1" type="ORF">CRHIZ90672A_00002021</name>
</gene>
<protein>
    <submittedName>
        <fullName evidence="1">Uncharacterized protein</fullName>
    </submittedName>
</protein>
<dbReference type="Proteomes" id="UP000696573">
    <property type="component" value="Unassembled WGS sequence"/>
</dbReference>
<proteinExistence type="predicted"/>
<accession>A0A9N9YRL2</accession>